<evidence type="ECO:0008006" key="4">
    <source>
        <dbReference type="Google" id="ProtNLM"/>
    </source>
</evidence>
<organism evidence="2 3">
    <name type="scientific">Cellvibrio mixtus</name>
    <dbReference type="NCBI Taxonomy" id="39650"/>
    <lineage>
        <taxon>Bacteria</taxon>
        <taxon>Pseudomonadati</taxon>
        <taxon>Pseudomonadota</taxon>
        <taxon>Gammaproteobacteria</taxon>
        <taxon>Cellvibrionales</taxon>
        <taxon>Cellvibrionaceae</taxon>
        <taxon>Cellvibrio</taxon>
    </lineage>
</organism>
<evidence type="ECO:0000256" key="1">
    <source>
        <dbReference type="SAM" id="Phobius"/>
    </source>
</evidence>
<evidence type="ECO:0000313" key="2">
    <source>
        <dbReference type="EMBL" id="OZY83621.1"/>
    </source>
</evidence>
<proteinExistence type="predicted"/>
<keyword evidence="1" id="KW-0472">Membrane</keyword>
<dbReference type="GO" id="GO:0043683">
    <property type="term" value="P:type IV pilus assembly"/>
    <property type="evidence" value="ECO:0007669"/>
    <property type="project" value="InterPro"/>
</dbReference>
<feature type="transmembrane region" description="Helical" evidence="1">
    <location>
        <begin position="56"/>
        <end position="78"/>
    </location>
</feature>
<keyword evidence="1" id="KW-0812">Transmembrane</keyword>
<sequence>MFISVRLLLAGMNAHISCVMMSLPRTKMRICVPLLPIPPVFNGAVMKRHQQIGLSLVELMIAMALGLVLMGGVIQVFLSSRTVFSSQQAISRVQESGRLAVDFISADARMAGYMGCLDRTLLPEVAITTPSDFWDNYQESIRGYKSSGLPAGLNLVPAPSANTDVLVVRSARGAMHYLAEPNAVNSLKVIAGSSNGITIKNDQAVVASNCVGARIFKVATANTNTGVITHTGGWGGGGSFSPTENFDAGAEVIPVLTTLYYIAENPFGRPALYQKNGSVDAAVEIIEGVENMALSFGRDSNADGVIDTYANIDGIAATQWPTVGSVRIELLVQSNEENVVEDVQSYSFRGEVVPGPDDKRLRQVFSSLVTIRGRVD</sequence>
<accession>A0A266Q2K7</accession>
<dbReference type="Pfam" id="PF16074">
    <property type="entry name" value="PilW"/>
    <property type="match status" value="1"/>
</dbReference>
<dbReference type="AlphaFoldDB" id="A0A266Q2K7"/>
<keyword evidence="3" id="KW-1185">Reference proteome</keyword>
<evidence type="ECO:0000313" key="3">
    <source>
        <dbReference type="Proteomes" id="UP000216101"/>
    </source>
</evidence>
<dbReference type="InterPro" id="IPR012902">
    <property type="entry name" value="N_methyl_site"/>
</dbReference>
<keyword evidence="1" id="KW-1133">Transmembrane helix</keyword>
<reference evidence="3" key="1">
    <citation type="submission" date="2017-05" db="EMBL/GenBank/DDBJ databases">
        <authorList>
            <person name="Barney B.M."/>
        </authorList>
    </citation>
    <scope>NUCLEOTIDE SEQUENCE [LARGE SCALE GENOMIC DNA]</scope>
    <source>
        <strain evidence="3">PSBB022</strain>
    </source>
</reference>
<dbReference type="InterPro" id="IPR032092">
    <property type="entry name" value="PilW"/>
</dbReference>
<dbReference type="EMBL" id="NHNI01000004">
    <property type="protein sequence ID" value="OZY83621.1"/>
    <property type="molecule type" value="Genomic_DNA"/>
</dbReference>
<dbReference type="Proteomes" id="UP000216101">
    <property type="component" value="Unassembled WGS sequence"/>
</dbReference>
<comment type="caution">
    <text evidence="2">The sequence shown here is derived from an EMBL/GenBank/DDBJ whole genome shotgun (WGS) entry which is preliminary data.</text>
</comment>
<dbReference type="Pfam" id="PF07963">
    <property type="entry name" value="N_methyl"/>
    <property type="match status" value="1"/>
</dbReference>
<gene>
    <name evidence="2" type="ORF">CBP51_19650</name>
</gene>
<name>A0A266Q2K7_9GAMM</name>
<protein>
    <recommendedName>
        <fullName evidence="4">Pilus assembly protein PilW</fullName>
    </recommendedName>
</protein>